<dbReference type="SUPFAM" id="SSF53383">
    <property type="entry name" value="PLP-dependent transferases"/>
    <property type="match status" value="1"/>
</dbReference>
<protein>
    <recommendedName>
        <fullName evidence="3">Aminotransferase class V domain-containing protein</fullName>
    </recommendedName>
</protein>
<dbReference type="EMBL" id="UINC01069461">
    <property type="protein sequence ID" value="SVC02851.1"/>
    <property type="molecule type" value="Genomic_DNA"/>
</dbReference>
<gene>
    <name evidence="4" type="ORF">METZ01_LOCUS255705</name>
</gene>
<dbReference type="GO" id="GO:0008453">
    <property type="term" value="F:alanine-glyoxylate transaminase activity"/>
    <property type="evidence" value="ECO:0007669"/>
    <property type="project" value="TreeGrafter"/>
</dbReference>
<feature type="domain" description="Aminotransferase class V" evidence="3">
    <location>
        <begin position="4"/>
        <end position="239"/>
    </location>
</feature>
<evidence type="ECO:0000313" key="4">
    <source>
        <dbReference type="EMBL" id="SVC02851.1"/>
    </source>
</evidence>
<evidence type="ECO:0000256" key="1">
    <source>
        <dbReference type="ARBA" id="ARBA00001933"/>
    </source>
</evidence>
<comment type="cofactor">
    <cofactor evidence="1">
        <name>pyridoxal 5'-phosphate</name>
        <dbReference type="ChEBI" id="CHEBI:597326"/>
    </cofactor>
</comment>
<dbReference type="PANTHER" id="PTHR21152:SF40">
    <property type="entry name" value="ALANINE--GLYOXYLATE AMINOTRANSFERASE"/>
    <property type="match status" value="1"/>
</dbReference>
<organism evidence="4">
    <name type="scientific">marine metagenome</name>
    <dbReference type="NCBI Taxonomy" id="408172"/>
    <lineage>
        <taxon>unclassified sequences</taxon>
        <taxon>metagenomes</taxon>
        <taxon>ecological metagenomes</taxon>
    </lineage>
</organism>
<dbReference type="AlphaFoldDB" id="A0A382IWA3"/>
<dbReference type="InterPro" id="IPR000192">
    <property type="entry name" value="Aminotrans_V_dom"/>
</dbReference>
<reference evidence="4" key="1">
    <citation type="submission" date="2018-05" db="EMBL/GenBank/DDBJ databases">
        <authorList>
            <person name="Lanie J.A."/>
            <person name="Ng W.-L."/>
            <person name="Kazmierczak K.M."/>
            <person name="Andrzejewski T.M."/>
            <person name="Davidsen T.M."/>
            <person name="Wayne K.J."/>
            <person name="Tettelin H."/>
            <person name="Glass J.I."/>
            <person name="Rusch D."/>
            <person name="Podicherti R."/>
            <person name="Tsui H.-C.T."/>
            <person name="Winkler M.E."/>
        </authorList>
    </citation>
    <scope>NUCLEOTIDE SEQUENCE</scope>
</reference>
<dbReference type="PANTHER" id="PTHR21152">
    <property type="entry name" value="AMINOTRANSFERASE CLASS V"/>
    <property type="match status" value="1"/>
</dbReference>
<proteinExistence type="predicted"/>
<dbReference type="InterPro" id="IPR015422">
    <property type="entry name" value="PyrdxlP-dep_Trfase_small"/>
</dbReference>
<dbReference type="InterPro" id="IPR020578">
    <property type="entry name" value="Aminotrans_V_PyrdxlP_BS"/>
</dbReference>
<keyword evidence="2" id="KW-0663">Pyridoxal phosphate</keyword>
<dbReference type="Pfam" id="PF00266">
    <property type="entry name" value="Aminotran_5"/>
    <property type="match status" value="1"/>
</dbReference>
<evidence type="ECO:0000256" key="2">
    <source>
        <dbReference type="ARBA" id="ARBA00022898"/>
    </source>
</evidence>
<dbReference type="GO" id="GO:0004760">
    <property type="term" value="F:L-serine-pyruvate transaminase activity"/>
    <property type="evidence" value="ECO:0007669"/>
    <property type="project" value="TreeGrafter"/>
</dbReference>
<accession>A0A382IWA3</accession>
<dbReference type="InterPro" id="IPR015421">
    <property type="entry name" value="PyrdxlP-dep_Trfase_major"/>
</dbReference>
<evidence type="ECO:0000259" key="3">
    <source>
        <dbReference type="Pfam" id="PF00266"/>
    </source>
</evidence>
<dbReference type="Gene3D" id="3.90.1150.10">
    <property type="entry name" value="Aspartate Aminotransferase, domain 1"/>
    <property type="match status" value="1"/>
</dbReference>
<dbReference type="InterPro" id="IPR015424">
    <property type="entry name" value="PyrdxlP-dep_Trfase"/>
</dbReference>
<sequence length="271" mass="29942">RFTEIATSYGANVTKLEFPLGKPADLDKIRSKIRTIKDLSAVIFTHNESSTGVTNNLEKICGIIREESNALILVDAVSSAAGIPIHVDKWGIDVVATASQKSWVSPPGIAMVTVSKRAWDKNRISSNAKYYFDFQQYEDYLQIGQSPFTPCLSAMYALNVSLQNMLDEGMEHVFDRHTEIANYTRNKALNNGLEILPYLDVASDTVTAIKLPKSIDGNALVSTIRERHNIVVGGGQKSLTGKIFRIGHMGFVEKKQIDETFLAVDEVLGTF</sequence>
<dbReference type="PROSITE" id="PS00595">
    <property type="entry name" value="AA_TRANSFER_CLASS_5"/>
    <property type="match status" value="1"/>
</dbReference>
<feature type="non-terminal residue" evidence="4">
    <location>
        <position position="1"/>
    </location>
</feature>
<name>A0A382IWA3_9ZZZZ</name>
<dbReference type="GO" id="GO:0019265">
    <property type="term" value="P:glycine biosynthetic process, by transamination of glyoxylate"/>
    <property type="evidence" value="ECO:0007669"/>
    <property type="project" value="TreeGrafter"/>
</dbReference>
<dbReference type="Gene3D" id="3.40.640.10">
    <property type="entry name" value="Type I PLP-dependent aspartate aminotransferase-like (Major domain)"/>
    <property type="match status" value="1"/>
</dbReference>
<dbReference type="GO" id="GO:0005777">
    <property type="term" value="C:peroxisome"/>
    <property type="evidence" value="ECO:0007669"/>
    <property type="project" value="TreeGrafter"/>
</dbReference>